<dbReference type="Proteomes" id="UP000006591">
    <property type="component" value="Chromosome 4"/>
</dbReference>
<dbReference type="EnsemblPlants" id="ONIVA04G27860.1">
    <property type="protein sequence ID" value="ONIVA04G27860.1"/>
    <property type="gene ID" value="ONIVA04G27860"/>
</dbReference>
<keyword evidence="3" id="KW-1185">Reference proteome</keyword>
<feature type="compositionally biased region" description="Low complexity" evidence="1">
    <location>
        <begin position="89"/>
        <end position="102"/>
    </location>
</feature>
<name>A0A0E0H7D3_ORYNI</name>
<dbReference type="AlphaFoldDB" id="A0A0E0H7D3"/>
<proteinExistence type="predicted"/>
<evidence type="ECO:0000256" key="1">
    <source>
        <dbReference type="SAM" id="MobiDB-lite"/>
    </source>
</evidence>
<accession>A0A0E0H7D3</accession>
<dbReference type="Gramene" id="ONIVA04G27860.1">
    <property type="protein sequence ID" value="ONIVA04G27860.1"/>
    <property type="gene ID" value="ONIVA04G27860"/>
</dbReference>
<evidence type="ECO:0000313" key="3">
    <source>
        <dbReference type="Proteomes" id="UP000006591"/>
    </source>
</evidence>
<protein>
    <submittedName>
        <fullName evidence="2">Uncharacterized protein</fullName>
    </submittedName>
</protein>
<evidence type="ECO:0000313" key="2">
    <source>
        <dbReference type="EnsemblPlants" id="ONIVA04G27860.1"/>
    </source>
</evidence>
<feature type="compositionally biased region" description="Basic residues" evidence="1">
    <location>
        <begin position="8"/>
        <end position="21"/>
    </location>
</feature>
<reference evidence="2" key="2">
    <citation type="submission" date="2018-04" db="EMBL/GenBank/DDBJ databases">
        <title>OnivRS2 (Oryza nivara Reference Sequence Version 2).</title>
        <authorList>
            <person name="Zhang J."/>
            <person name="Kudrna D."/>
            <person name="Lee S."/>
            <person name="Talag J."/>
            <person name="Rajasekar S."/>
            <person name="Welchert J."/>
            <person name="Hsing Y.-I."/>
            <person name="Wing R.A."/>
        </authorList>
    </citation>
    <scope>NUCLEOTIDE SEQUENCE [LARGE SCALE GENOMIC DNA]</scope>
    <source>
        <strain evidence="2">SL10</strain>
    </source>
</reference>
<sequence>MPLSSRRAGLKPRLSRGSRRQRCAHTAAGLFLPRLHTRLHTVVGMLAGRRLDGGDPASHAGEDRSGLGGAGSSEEVARSGDVARRRTRPVPAASSTPRLLRPVGRRQRRLVRPVAAAASSAPSPPPSLPRRRRLPSPGSGRLRRHGRRDAPPPPSLRPAGFPVGHSGGGEAKGRGKARRRPARVGALASPLGLERHEPRWGTFAPMYLSHLYIILFKINGAKSAI</sequence>
<feature type="region of interest" description="Disordered" evidence="1">
    <location>
        <begin position="1"/>
        <end position="21"/>
    </location>
</feature>
<dbReference type="HOGENOM" id="CLU_1231594_0_0_1"/>
<feature type="compositionally biased region" description="Low complexity" evidence="1">
    <location>
        <begin position="112"/>
        <end position="121"/>
    </location>
</feature>
<organism evidence="2">
    <name type="scientific">Oryza nivara</name>
    <name type="common">Indian wild rice</name>
    <name type="synonym">Oryza sativa f. spontanea</name>
    <dbReference type="NCBI Taxonomy" id="4536"/>
    <lineage>
        <taxon>Eukaryota</taxon>
        <taxon>Viridiplantae</taxon>
        <taxon>Streptophyta</taxon>
        <taxon>Embryophyta</taxon>
        <taxon>Tracheophyta</taxon>
        <taxon>Spermatophyta</taxon>
        <taxon>Magnoliopsida</taxon>
        <taxon>Liliopsida</taxon>
        <taxon>Poales</taxon>
        <taxon>Poaceae</taxon>
        <taxon>BOP clade</taxon>
        <taxon>Oryzoideae</taxon>
        <taxon>Oryzeae</taxon>
        <taxon>Oryzinae</taxon>
        <taxon>Oryza</taxon>
    </lineage>
</organism>
<feature type="region of interest" description="Disordered" evidence="1">
    <location>
        <begin position="53"/>
        <end position="183"/>
    </location>
</feature>
<feature type="compositionally biased region" description="Basic and acidic residues" evidence="1">
    <location>
        <begin position="75"/>
        <end position="84"/>
    </location>
</feature>
<reference evidence="2" key="1">
    <citation type="submission" date="2015-04" db="UniProtKB">
        <authorList>
            <consortium name="EnsemblPlants"/>
        </authorList>
    </citation>
    <scope>IDENTIFICATION</scope>
    <source>
        <strain evidence="2">SL10</strain>
    </source>
</reference>